<evidence type="ECO:0000256" key="1">
    <source>
        <dbReference type="SAM" id="SignalP"/>
    </source>
</evidence>
<dbReference type="EMBL" id="JARMAB010000031">
    <property type="protein sequence ID" value="MED1205280.1"/>
    <property type="molecule type" value="Genomic_DNA"/>
</dbReference>
<keyword evidence="3" id="KW-1185">Reference proteome</keyword>
<dbReference type="InterPro" id="IPR011044">
    <property type="entry name" value="Quino_amine_DH_bsu"/>
</dbReference>
<keyword evidence="1" id="KW-0732">Signal</keyword>
<feature type="signal peptide" evidence="1">
    <location>
        <begin position="1"/>
        <end position="24"/>
    </location>
</feature>
<dbReference type="RefSeq" id="WP_066269273.1">
    <property type="nucleotide sequence ID" value="NZ_JARMAB010000031.1"/>
</dbReference>
<gene>
    <name evidence="2" type="ORF">P4T90_19710</name>
</gene>
<accession>A0ABU6ML79</accession>
<dbReference type="Proteomes" id="UP001341444">
    <property type="component" value="Unassembled WGS sequence"/>
</dbReference>
<reference evidence="2 3" key="1">
    <citation type="submission" date="2023-03" db="EMBL/GenBank/DDBJ databases">
        <title>Bacillus Genome Sequencing.</title>
        <authorList>
            <person name="Dunlap C."/>
        </authorList>
    </citation>
    <scope>NUCLEOTIDE SEQUENCE [LARGE SCALE GENOMIC DNA]</scope>
    <source>
        <strain evidence="2 3">B-23453</strain>
    </source>
</reference>
<evidence type="ECO:0000313" key="3">
    <source>
        <dbReference type="Proteomes" id="UP001341444"/>
    </source>
</evidence>
<organism evidence="2 3">
    <name type="scientific">Heyndrickxia acidicola</name>
    <dbReference type="NCBI Taxonomy" id="209389"/>
    <lineage>
        <taxon>Bacteria</taxon>
        <taxon>Bacillati</taxon>
        <taxon>Bacillota</taxon>
        <taxon>Bacilli</taxon>
        <taxon>Bacillales</taxon>
        <taxon>Bacillaceae</taxon>
        <taxon>Heyndrickxia</taxon>
    </lineage>
</organism>
<protein>
    <recommendedName>
        <fullName evidence="4">Lipoprotein</fullName>
    </recommendedName>
</protein>
<comment type="caution">
    <text evidence="2">The sequence shown here is derived from an EMBL/GenBank/DDBJ whole genome shotgun (WGS) entry which is preliminary data.</text>
</comment>
<feature type="chain" id="PRO_5046040990" description="Lipoprotein" evidence="1">
    <location>
        <begin position="25"/>
        <end position="345"/>
    </location>
</feature>
<evidence type="ECO:0008006" key="4">
    <source>
        <dbReference type="Google" id="ProtNLM"/>
    </source>
</evidence>
<dbReference type="SUPFAM" id="SSF50969">
    <property type="entry name" value="YVTN repeat-like/Quinoprotein amine dehydrogenase"/>
    <property type="match status" value="1"/>
</dbReference>
<dbReference type="PROSITE" id="PS51257">
    <property type="entry name" value="PROKAR_LIPOPROTEIN"/>
    <property type="match status" value="1"/>
</dbReference>
<proteinExistence type="predicted"/>
<sequence length="345" mass="39183">MPKKSVYACFLLFLCLLLTSCTLGNWENQINEESVIYGSGRNAEQNLTVADPVTLKTIKTIKVTNGWTNRIYMDSSRRIWIPIVNKPDMTHQDDRVFILNNNGKIDQVTVGYAPHYIFFKGKMTYVVCDEDGKNPSIYQIDQHLQVKKIITVTNGGLISNAVFDGRNLYFSSYRDLGNYNFYPFLVKVSLSGQVQTEKLSKMKCGLNNLLLFEHKLILGLEAPKKDDSTLVMYDAGTLKKIKNLHYYESMVGDILSIGNGDIAVTNFTRLSFKGQKVTILNVKENKVIKTFHTTYPVEALSYVNHQFIAVDNDHDKLEVLDENGKSKGIRNIPTQVFNMILRPAK</sequence>
<name>A0ABU6ML79_9BACI</name>
<evidence type="ECO:0000313" key="2">
    <source>
        <dbReference type="EMBL" id="MED1205280.1"/>
    </source>
</evidence>